<evidence type="ECO:0000256" key="6">
    <source>
        <dbReference type="SAM" id="MobiDB-lite"/>
    </source>
</evidence>
<dbReference type="InterPro" id="IPR026825">
    <property type="entry name" value="Vac14"/>
</dbReference>
<feature type="domain" description="Vacuolar protein 14 C-terminal Fig4-binding" evidence="7">
    <location>
        <begin position="463"/>
        <end position="644"/>
    </location>
</feature>
<dbReference type="SUPFAM" id="SSF48371">
    <property type="entry name" value="ARM repeat"/>
    <property type="match status" value="1"/>
</dbReference>
<comment type="caution">
    <text evidence="8">The sequence shown here is derived from an EMBL/GenBank/DDBJ whole genome shotgun (WGS) entry which is preliminary data.</text>
</comment>
<dbReference type="Pfam" id="PF12755">
    <property type="entry name" value="Vac14_Fab1_bd"/>
    <property type="match status" value="1"/>
</dbReference>
<evidence type="ECO:0000313" key="8">
    <source>
        <dbReference type="EMBL" id="PRP89372.1"/>
    </source>
</evidence>
<organism evidence="8 9">
    <name type="scientific">Planoprotostelium fungivorum</name>
    <dbReference type="NCBI Taxonomy" id="1890364"/>
    <lineage>
        <taxon>Eukaryota</taxon>
        <taxon>Amoebozoa</taxon>
        <taxon>Evosea</taxon>
        <taxon>Variosea</taxon>
        <taxon>Cavosteliida</taxon>
        <taxon>Cavosteliaceae</taxon>
        <taxon>Planoprotostelium</taxon>
    </lineage>
</organism>
<dbReference type="Proteomes" id="UP000241769">
    <property type="component" value="Unassembled WGS sequence"/>
</dbReference>
<name>A0A2P6NZK1_9EUKA</name>
<dbReference type="InParanoid" id="A0A2P6NZK1"/>
<dbReference type="OrthoDB" id="5574975at2759"/>
<feature type="compositionally biased region" description="Polar residues" evidence="6">
    <location>
        <begin position="1"/>
        <end position="18"/>
    </location>
</feature>
<protein>
    <recommendedName>
        <fullName evidence="7">Vacuolar protein 14 C-terminal Fig4-binding domain-containing protein</fullName>
    </recommendedName>
</protein>
<dbReference type="EMBL" id="MDYQ01000003">
    <property type="protein sequence ID" value="PRP89372.1"/>
    <property type="molecule type" value="Genomic_DNA"/>
</dbReference>
<evidence type="ECO:0000256" key="5">
    <source>
        <dbReference type="PROSITE-ProRule" id="PRU00103"/>
    </source>
</evidence>
<feature type="repeat" description="HEAT" evidence="5">
    <location>
        <begin position="119"/>
        <end position="154"/>
    </location>
</feature>
<dbReference type="GO" id="GO:0006661">
    <property type="term" value="P:phosphatidylinositol biosynthetic process"/>
    <property type="evidence" value="ECO:0007669"/>
    <property type="project" value="InterPro"/>
</dbReference>
<dbReference type="FunCoup" id="A0A2P6NZK1">
    <property type="interactions" value="814"/>
</dbReference>
<feature type="compositionally biased region" description="Basic and acidic residues" evidence="6">
    <location>
        <begin position="19"/>
        <end position="31"/>
    </location>
</feature>
<gene>
    <name evidence="8" type="ORF">PROFUN_01235</name>
</gene>
<dbReference type="PROSITE" id="PS50077">
    <property type="entry name" value="HEAT_REPEAT"/>
    <property type="match status" value="1"/>
</dbReference>
<dbReference type="InterPro" id="IPR011989">
    <property type="entry name" value="ARM-like"/>
</dbReference>
<keyword evidence="4" id="KW-0472">Membrane</keyword>
<dbReference type="PANTHER" id="PTHR16023">
    <property type="entry name" value="TAX1 BINDING PROTEIN-RELATED"/>
    <property type="match status" value="1"/>
</dbReference>
<proteinExistence type="inferred from homology"/>
<dbReference type="InterPro" id="IPR016024">
    <property type="entry name" value="ARM-type_fold"/>
</dbReference>
<dbReference type="AlphaFoldDB" id="A0A2P6NZK1"/>
<evidence type="ECO:0000313" key="9">
    <source>
        <dbReference type="Proteomes" id="UP000241769"/>
    </source>
</evidence>
<comment type="subcellular location">
    <subcellularLocation>
        <location evidence="1">Endomembrane system</location>
    </subcellularLocation>
</comment>
<dbReference type="PANTHER" id="PTHR16023:SF0">
    <property type="entry name" value="PROTEIN VAC14 HOMOLOG"/>
    <property type="match status" value="1"/>
</dbReference>
<reference evidence="8 9" key="1">
    <citation type="journal article" date="2018" name="Genome Biol. Evol.">
        <title>Multiple Roots of Fruiting Body Formation in Amoebozoa.</title>
        <authorList>
            <person name="Hillmann F."/>
            <person name="Forbes G."/>
            <person name="Novohradska S."/>
            <person name="Ferling I."/>
            <person name="Riege K."/>
            <person name="Groth M."/>
            <person name="Westermann M."/>
            <person name="Marz M."/>
            <person name="Spaller T."/>
            <person name="Winckler T."/>
            <person name="Schaap P."/>
            <person name="Glockner G."/>
        </authorList>
    </citation>
    <scope>NUCLEOTIDE SEQUENCE [LARGE SCALE GENOMIC DNA]</scope>
    <source>
        <strain evidence="8 9">Jena</strain>
    </source>
</reference>
<dbReference type="Pfam" id="PF11916">
    <property type="entry name" value="Vac14_Fig4_bd"/>
    <property type="match status" value="1"/>
</dbReference>
<dbReference type="GO" id="GO:0070772">
    <property type="term" value="C:PAS complex"/>
    <property type="evidence" value="ECO:0007669"/>
    <property type="project" value="InterPro"/>
</dbReference>
<evidence type="ECO:0000256" key="3">
    <source>
        <dbReference type="ARBA" id="ARBA00022737"/>
    </source>
</evidence>
<accession>A0A2P6NZK1</accession>
<keyword evidence="9" id="KW-1185">Reference proteome</keyword>
<dbReference type="InterPro" id="IPR021133">
    <property type="entry name" value="HEAT_type_2"/>
</dbReference>
<comment type="similarity">
    <text evidence="2">Belongs to the VAC14 family.</text>
</comment>
<dbReference type="Gene3D" id="1.25.10.10">
    <property type="entry name" value="Leucine-rich Repeat Variant"/>
    <property type="match status" value="2"/>
</dbReference>
<evidence type="ECO:0000259" key="7">
    <source>
        <dbReference type="Pfam" id="PF11916"/>
    </source>
</evidence>
<keyword evidence="3" id="KW-0677">Repeat</keyword>
<dbReference type="InterPro" id="IPR021841">
    <property type="entry name" value="VAC14_Fig4p-bd"/>
</dbReference>
<feature type="region of interest" description="Disordered" evidence="6">
    <location>
        <begin position="1"/>
        <end position="37"/>
    </location>
</feature>
<dbReference type="STRING" id="1890364.A0A2P6NZK1"/>
<evidence type="ECO:0000256" key="4">
    <source>
        <dbReference type="ARBA" id="ARBA00023136"/>
    </source>
</evidence>
<dbReference type="GO" id="GO:0010008">
    <property type="term" value="C:endosome membrane"/>
    <property type="evidence" value="ECO:0007669"/>
    <property type="project" value="TreeGrafter"/>
</dbReference>
<sequence length="692" mass="78102">MESWKNSLFSSGKTLPTEKNQEGQIKEKEGEATALPPSIARNLSDRLYDKRKLGALEVEALVRDLTAQKEDDRIRTVIQHLVSNFSESPQGNARKGGLIALAASAIGLGTDIYKYIDQLIPPVLKCFGNEDSRVRYYACESLYNIAKVARQKILIYFNEIFDAICKLFADPDVNVTNGAKLLDRLIKDIVTESDQGLDVERFIGLLQERVYVTHPECRQFLIAWVMILDSVPDIDLLAYLPRFLDGLFHMLKDNTKNIRLEAETCISEFLKSIKSDHTNVDFAGFVRILLVHSVSKDEFTRCIALEWVDEFIKFGKENMLPYTPSLLGAILPGLSDESQEIKESSIRTNNSLLNLIIGVNKDIDMINVGAILQTLSNQFSVSNVPSRLAGLNWVLVLQTTSPSQLATHLDDVFPSLLSMVADPSEEVVKVDLEVLAKISSTHSEYFQKMMEFIVQSLQDKEVLLDKRTTLIVTSLCNSLSSHRIYITLSKILQTKDDVQFVTTMVQTLNLILLTSKELVELRTTLKNFVPNVLNGESQGKKEEAMELFTVLYRSWSYNASAALSLCLLTGLYRHASHLIHTFSKIEITVNVLLDLDKLVKLLESPVFLYLRLQLLQPTQTLYGLLMLLPQSPAFETLKNRLNSISTLITSSFDLSTEKVQKVDESKLGIPFDELVEHFVKMQARQALKTRRI</sequence>
<evidence type="ECO:0000256" key="1">
    <source>
        <dbReference type="ARBA" id="ARBA00004308"/>
    </source>
</evidence>
<evidence type="ECO:0000256" key="2">
    <source>
        <dbReference type="ARBA" id="ARBA00010225"/>
    </source>
</evidence>